<dbReference type="Pfam" id="PF22785">
    <property type="entry name" value="Tc-R-P"/>
    <property type="match status" value="1"/>
</dbReference>
<dbReference type="Proteomes" id="UP001438292">
    <property type="component" value="Unassembled WGS sequence"/>
</dbReference>
<dbReference type="EMBL" id="JBDQQU010000017">
    <property type="protein sequence ID" value="MEO3956257.1"/>
    <property type="molecule type" value="Genomic_DNA"/>
</dbReference>
<dbReference type="RefSeq" id="WP_346196393.1">
    <property type="nucleotide sequence ID" value="NZ_JBDJHV010000085.1"/>
</dbReference>
<reference evidence="2 3" key="1">
    <citation type="submission" date="2024-05" db="EMBL/GenBank/DDBJ databases">
        <authorList>
            <person name="De Oliveira J.P."/>
            <person name="Noriler S.A."/>
            <person name="De Oliveira A.G."/>
            <person name="Sipoli D.S."/>
        </authorList>
    </citation>
    <scope>NUCLEOTIDE SEQUENCE [LARGE SCALE GENOMIC DNA]</scope>
    <source>
        <strain evidence="2 3">LABIM186</strain>
    </source>
</reference>
<dbReference type="PROSITE" id="PS00383">
    <property type="entry name" value="TYR_PHOSPHATASE_1"/>
    <property type="match status" value="1"/>
</dbReference>
<dbReference type="InterPro" id="IPR000387">
    <property type="entry name" value="Tyr_Pase_dom"/>
</dbReference>
<comment type="caution">
    <text evidence="2">The sequence shown here is derived from an EMBL/GenBank/DDBJ whole genome shotgun (WGS) entry which is preliminary data.</text>
</comment>
<keyword evidence="3" id="KW-1185">Reference proteome</keyword>
<feature type="domain" description="Tyrosine specific protein phosphatases" evidence="1">
    <location>
        <begin position="68"/>
        <end position="143"/>
    </location>
</feature>
<dbReference type="SUPFAM" id="SSF52799">
    <property type="entry name" value="(Phosphotyrosine protein) phosphatases II"/>
    <property type="match status" value="1"/>
</dbReference>
<proteinExistence type="predicted"/>
<accession>A0ABV0H8X4</accession>
<name>A0ABV0H8X4_9NEIS</name>
<dbReference type="InterPro" id="IPR016130">
    <property type="entry name" value="Tyr_Pase_AS"/>
</dbReference>
<dbReference type="InterPro" id="IPR029021">
    <property type="entry name" value="Prot-tyrosine_phosphatase-like"/>
</dbReference>
<gene>
    <name evidence="2" type="ORF">ABH309_17590</name>
</gene>
<evidence type="ECO:0000313" key="2">
    <source>
        <dbReference type="EMBL" id="MEO3956257.1"/>
    </source>
</evidence>
<evidence type="ECO:0000259" key="1">
    <source>
        <dbReference type="PROSITE" id="PS50056"/>
    </source>
</evidence>
<evidence type="ECO:0000313" key="3">
    <source>
        <dbReference type="Proteomes" id="UP001438292"/>
    </source>
</evidence>
<organism evidence="2 3">
    <name type="scientific">Chromobacterium piscinae</name>
    <dbReference type="NCBI Taxonomy" id="686831"/>
    <lineage>
        <taxon>Bacteria</taxon>
        <taxon>Pseudomonadati</taxon>
        <taxon>Pseudomonadota</taxon>
        <taxon>Betaproteobacteria</taxon>
        <taxon>Neisseriales</taxon>
        <taxon>Chromobacteriaceae</taxon>
        <taxon>Chromobacterium</taxon>
    </lineage>
</organism>
<dbReference type="Gene3D" id="3.90.190.10">
    <property type="entry name" value="Protein tyrosine phosphatase superfamily"/>
    <property type="match status" value="1"/>
</dbReference>
<sequence>MAEDKRYQQLLESAIYFGSADDVEDMVCLDEVEVIVDLRAEATQCASSRPGIAWQRIPLGDDAVAQTLLLKAAIDAVVKACRAGKRVGFHCGGGKGRTGAVAVGVLLELGICDTLSQAEQHARLLRPVIQLKPPMRQSLQTLYPHA</sequence>
<protein>
    <submittedName>
        <fullName evidence="2">Protein tyrosine phosphatase</fullName>
    </submittedName>
</protein>
<dbReference type="PROSITE" id="PS50056">
    <property type="entry name" value="TYR_PHOSPHATASE_2"/>
    <property type="match status" value="1"/>
</dbReference>